<name>A0AA36FUW8_9BILA</name>
<dbReference type="AlphaFoldDB" id="A0AA36FUW8"/>
<protein>
    <submittedName>
        <fullName evidence="2">Uncharacterized protein</fullName>
    </submittedName>
</protein>
<feature type="coiled-coil region" evidence="1">
    <location>
        <begin position="146"/>
        <end position="198"/>
    </location>
</feature>
<reference evidence="2" key="1">
    <citation type="submission" date="2023-06" db="EMBL/GenBank/DDBJ databases">
        <authorList>
            <person name="Delattre M."/>
        </authorList>
    </citation>
    <scope>NUCLEOTIDE SEQUENCE</scope>
    <source>
        <strain evidence="2">AF72</strain>
    </source>
</reference>
<proteinExistence type="predicted"/>
<evidence type="ECO:0000313" key="3">
    <source>
        <dbReference type="Proteomes" id="UP001177023"/>
    </source>
</evidence>
<dbReference type="Proteomes" id="UP001177023">
    <property type="component" value="Unassembled WGS sequence"/>
</dbReference>
<comment type="caution">
    <text evidence="2">The sequence shown here is derived from an EMBL/GenBank/DDBJ whole genome shotgun (WGS) entry which is preliminary data.</text>
</comment>
<accession>A0AA36FUW8</accession>
<organism evidence="2 3">
    <name type="scientific">Mesorhabditis spiculigera</name>
    <dbReference type="NCBI Taxonomy" id="96644"/>
    <lineage>
        <taxon>Eukaryota</taxon>
        <taxon>Metazoa</taxon>
        <taxon>Ecdysozoa</taxon>
        <taxon>Nematoda</taxon>
        <taxon>Chromadorea</taxon>
        <taxon>Rhabditida</taxon>
        <taxon>Rhabditina</taxon>
        <taxon>Rhabditomorpha</taxon>
        <taxon>Rhabditoidea</taxon>
        <taxon>Rhabditidae</taxon>
        <taxon>Mesorhabditinae</taxon>
        <taxon>Mesorhabditis</taxon>
    </lineage>
</organism>
<gene>
    <name evidence="2" type="ORF">MSPICULIGERA_LOCUS6646</name>
</gene>
<evidence type="ECO:0000256" key="1">
    <source>
        <dbReference type="SAM" id="Coils"/>
    </source>
</evidence>
<keyword evidence="1" id="KW-0175">Coiled coil</keyword>
<dbReference type="EMBL" id="CATQJA010001664">
    <property type="protein sequence ID" value="CAJ0568119.1"/>
    <property type="molecule type" value="Genomic_DNA"/>
</dbReference>
<evidence type="ECO:0000313" key="2">
    <source>
        <dbReference type="EMBL" id="CAJ0568119.1"/>
    </source>
</evidence>
<feature type="non-terminal residue" evidence="2">
    <location>
        <position position="208"/>
    </location>
</feature>
<sequence>MRRLRLPGQEPFFVLSTCQRGPQITAEFYDELMSKCMNNFSLSKEVLRGWLNRFEPRNSTDWNLPLNNQQLNYYIDDDTDPQQPSTSALWPSSSSHEPVPFSDLFHVFNDLPANAPTEHKLVKQEPVTSEVGSNAATAAPFRGPGNQQCSNDVAILRNRLAQSEARAAAEIAELKAMLEVKEQENRMLRTELADANSTQTRIELQRKE</sequence>
<keyword evidence="3" id="KW-1185">Reference proteome</keyword>